<name>A0A6B1FA80_9SYNE</name>
<dbReference type="Pfam" id="PF12728">
    <property type="entry name" value="HTH_17"/>
    <property type="match status" value="1"/>
</dbReference>
<evidence type="ECO:0000313" key="2">
    <source>
        <dbReference type="EMBL" id="MYG38134.1"/>
    </source>
</evidence>
<accession>A0A6B1FA80</accession>
<organism evidence="2">
    <name type="scientific">Synechococcus sp. SB0676_bin_10</name>
    <dbReference type="NCBI Taxonomy" id="2604869"/>
    <lineage>
        <taxon>Bacteria</taxon>
        <taxon>Bacillati</taxon>
        <taxon>Cyanobacteriota</taxon>
        <taxon>Cyanophyceae</taxon>
        <taxon>Synechococcales</taxon>
        <taxon>Synechococcaceae</taxon>
        <taxon>Synechococcus</taxon>
    </lineage>
</organism>
<protein>
    <submittedName>
        <fullName evidence="2">Helix-turn-helix domain-containing protein</fullName>
    </submittedName>
</protein>
<proteinExistence type="predicted"/>
<reference evidence="2" key="1">
    <citation type="submission" date="2019-09" db="EMBL/GenBank/DDBJ databases">
        <title>Characterisation of the sponge microbiome using genome-centric metagenomics.</title>
        <authorList>
            <person name="Engelberts J.P."/>
            <person name="Robbins S.J."/>
            <person name="De Goeij J.M."/>
            <person name="Aranda M."/>
            <person name="Bell S.C."/>
            <person name="Webster N.S."/>
        </authorList>
    </citation>
    <scope>NUCLEOTIDE SEQUENCE</scope>
    <source>
        <strain evidence="2">SB0676_bin_10</strain>
    </source>
</reference>
<dbReference type="InterPro" id="IPR041657">
    <property type="entry name" value="HTH_17"/>
</dbReference>
<sequence length="153" mass="17062">MLDALMMPMPAMPIRSLLEEAVAPEQLKELEKATALLQGAKLVGPQGDEHTVPVAIYDLMRVLLDHLKRGMAFTVFPSDALLTTQQAAQVLNVSRAHLNQLLAANEIPYEMVGRHRRLRLDNVLSLRQRQFEQRSAILDDLSALGQELQGESL</sequence>
<gene>
    <name evidence="2" type="ORF">F4162_03840</name>
</gene>
<comment type="caution">
    <text evidence="2">The sequence shown here is derived from an EMBL/GenBank/DDBJ whole genome shotgun (WGS) entry which is preliminary data.</text>
</comment>
<feature type="domain" description="Helix-turn-helix" evidence="1">
    <location>
        <begin position="81"/>
        <end position="129"/>
    </location>
</feature>
<dbReference type="NCBIfam" id="TIGR01764">
    <property type="entry name" value="excise"/>
    <property type="match status" value="1"/>
</dbReference>
<dbReference type="InterPro" id="IPR010093">
    <property type="entry name" value="SinI_DNA-bd"/>
</dbReference>
<evidence type="ECO:0000259" key="1">
    <source>
        <dbReference type="Pfam" id="PF12728"/>
    </source>
</evidence>
<dbReference type="GO" id="GO:0003677">
    <property type="term" value="F:DNA binding"/>
    <property type="evidence" value="ECO:0007669"/>
    <property type="project" value="InterPro"/>
</dbReference>
<dbReference type="AlphaFoldDB" id="A0A6B1FA80"/>
<dbReference type="EMBL" id="VYDO01000128">
    <property type="protein sequence ID" value="MYG38134.1"/>
    <property type="molecule type" value="Genomic_DNA"/>
</dbReference>